<dbReference type="RefSeq" id="WP_005703322.1">
    <property type="nucleotide sequence ID" value="NZ_CAUUMV010000022.1"/>
</dbReference>
<dbReference type="STRING" id="732.ADJ80_07165"/>
<dbReference type="EMBL" id="MAQE01000002">
    <property type="protein sequence ID" value="OBY53844.1"/>
    <property type="molecule type" value="Genomic_DNA"/>
</dbReference>
<dbReference type="InterPro" id="IPR008249">
    <property type="entry name" value="UPF0231"/>
</dbReference>
<reference evidence="2 4" key="1">
    <citation type="submission" date="2016-06" db="EMBL/GenBank/DDBJ databases">
        <title>Simultaneous identification of Haemophilus influenzae and Haemophilus haemolyticus using TaqMan real-time PCR.</title>
        <authorList>
            <person name="Price E.P."/>
            <person name="Sarovich D.S."/>
            <person name="Harris T."/>
            <person name="Spargo J.C."/>
            <person name="Nosworthy E."/>
            <person name="Beissbarth J."/>
            <person name="Smith-Vaughan H."/>
        </authorList>
    </citation>
    <scope>NUCLEOTIDE SEQUENCE [LARGE SCALE GENOMIC DNA]</scope>
    <source>
        <strain evidence="2 4">ATCC 7901</strain>
    </source>
</reference>
<dbReference type="Proteomes" id="UP000092746">
    <property type="component" value="Unassembled WGS sequence"/>
</dbReference>
<dbReference type="EMBL" id="UFSP01000001">
    <property type="protein sequence ID" value="SSY95043.1"/>
    <property type="molecule type" value="Genomic_DNA"/>
</dbReference>
<dbReference type="NCBIfam" id="NF003575">
    <property type="entry name" value="PRK05248.1-2"/>
    <property type="match status" value="1"/>
</dbReference>
<dbReference type="Pfam" id="PF06062">
    <property type="entry name" value="UPF0231"/>
    <property type="match status" value="1"/>
</dbReference>
<accession>A0A0K1N4B8</accession>
<sequence>MDFQFTYYNGNTVATCSMEHEAFANWFNIEVRSNPQLISTALFHLENLPAHAEQDIILSGAEYSLYINVDEVMAKANNLAIENQDDLEDGFYYYDQESIAFCGTEDFAHFLQSYLAFIRQ</sequence>
<gene>
    <name evidence="2" type="ORF">BBB52_02820</name>
    <name evidence="3" type="ORF">NCTC5908_01157</name>
</gene>
<evidence type="ECO:0000313" key="2">
    <source>
        <dbReference type="EMBL" id="OBY53844.1"/>
    </source>
</evidence>
<dbReference type="GeneID" id="49634937"/>
<dbReference type="KEGG" id="aaz:ADJ80_07165"/>
<protein>
    <submittedName>
        <fullName evidence="3">Uncharacterized protein</fullName>
    </submittedName>
</protein>
<dbReference type="PIRSF" id="PIRSF006287">
    <property type="entry name" value="UCP006287"/>
    <property type="match status" value="1"/>
</dbReference>
<proteinExistence type="inferred from homology"/>
<dbReference type="eggNOG" id="COG3112">
    <property type="taxonomic scope" value="Bacteria"/>
</dbReference>
<evidence type="ECO:0000256" key="1">
    <source>
        <dbReference type="ARBA" id="ARBA00005367"/>
    </source>
</evidence>
<dbReference type="AlphaFoldDB" id="A0A0K1N4B8"/>
<organism evidence="3 5">
    <name type="scientific">Aggregatibacter aphrophilus</name>
    <name type="common">Haemophilus aphrophilus</name>
    <dbReference type="NCBI Taxonomy" id="732"/>
    <lineage>
        <taxon>Bacteria</taxon>
        <taxon>Pseudomonadati</taxon>
        <taxon>Pseudomonadota</taxon>
        <taxon>Gammaproteobacteria</taxon>
        <taxon>Pasteurellales</taxon>
        <taxon>Pasteurellaceae</taxon>
        <taxon>Aggregatibacter</taxon>
    </lineage>
</organism>
<dbReference type="Proteomes" id="UP000253728">
    <property type="component" value="Unassembled WGS sequence"/>
</dbReference>
<evidence type="ECO:0000313" key="5">
    <source>
        <dbReference type="Proteomes" id="UP000253728"/>
    </source>
</evidence>
<name>A0A0K1N4B8_AGGAP</name>
<evidence type="ECO:0000313" key="3">
    <source>
        <dbReference type="EMBL" id="SSY95043.1"/>
    </source>
</evidence>
<comment type="similarity">
    <text evidence="1">Belongs to the UPF0231 family.</text>
</comment>
<evidence type="ECO:0000313" key="4">
    <source>
        <dbReference type="Proteomes" id="UP000092746"/>
    </source>
</evidence>
<reference evidence="3 5" key="2">
    <citation type="submission" date="2018-06" db="EMBL/GenBank/DDBJ databases">
        <authorList>
            <consortium name="Pathogen Informatics"/>
            <person name="Doyle S."/>
        </authorList>
    </citation>
    <scope>NUCLEOTIDE SEQUENCE [LARGE SCALE GENOMIC DNA]</scope>
    <source>
        <strain evidence="3 5">NCTC5908</strain>
    </source>
</reference>